<proteinExistence type="predicted"/>
<dbReference type="EMBL" id="LAZP02000876">
    <property type="protein sequence ID" value="PFH55520.1"/>
    <property type="molecule type" value="Genomic_DNA"/>
</dbReference>
<keyword evidence="3" id="KW-1185">Reference proteome</keyword>
<reference evidence="2 3" key="2">
    <citation type="journal article" date="2017" name="Sci. Rep.">
        <title>Ant-infecting Ophiocordyceps genomes reveal a high diversity of potential behavioral manipulation genes and a possible major role for enterotoxins.</title>
        <authorList>
            <person name="de Bekker C."/>
            <person name="Ohm R.A."/>
            <person name="Evans H.C."/>
            <person name="Brachmann A."/>
            <person name="Hughes D.P."/>
        </authorList>
    </citation>
    <scope>NUCLEOTIDE SEQUENCE [LARGE SCALE GENOMIC DNA]</scope>
    <source>
        <strain evidence="2 3">SC16a</strain>
    </source>
</reference>
<evidence type="ECO:0000313" key="2">
    <source>
        <dbReference type="EMBL" id="PFH55520.1"/>
    </source>
</evidence>
<dbReference type="AlphaFoldDB" id="A0A2A9P3Q1"/>
<dbReference type="OrthoDB" id="4920884at2759"/>
<accession>A0A2A9P3Q1</accession>
<dbReference type="Proteomes" id="UP000037136">
    <property type="component" value="Unassembled WGS sequence"/>
</dbReference>
<organism evidence="2 3">
    <name type="scientific">Ophiocordyceps unilateralis</name>
    <name type="common">Zombie-ant fungus</name>
    <name type="synonym">Torrubia unilateralis</name>
    <dbReference type="NCBI Taxonomy" id="268505"/>
    <lineage>
        <taxon>Eukaryota</taxon>
        <taxon>Fungi</taxon>
        <taxon>Dikarya</taxon>
        <taxon>Ascomycota</taxon>
        <taxon>Pezizomycotina</taxon>
        <taxon>Sordariomycetes</taxon>
        <taxon>Hypocreomycetidae</taxon>
        <taxon>Hypocreales</taxon>
        <taxon>Ophiocordycipitaceae</taxon>
        <taxon>Ophiocordyceps</taxon>
    </lineage>
</organism>
<feature type="region of interest" description="Disordered" evidence="1">
    <location>
        <begin position="381"/>
        <end position="407"/>
    </location>
</feature>
<comment type="caution">
    <text evidence="2">The sequence shown here is derived from an EMBL/GenBank/DDBJ whole genome shotgun (WGS) entry which is preliminary data.</text>
</comment>
<feature type="compositionally biased region" description="Basic and acidic residues" evidence="1">
    <location>
        <begin position="389"/>
        <end position="402"/>
    </location>
</feature>
<gene>
    <name evidence="2" type="ORF">XA68_18123</name>
</gene>
<evidence type="ECO:0000313" key="3">
    <source>
        <dbReference type="Proteomes" id="UP000037136"/>
    </source>
</evidence>
<evidence type="ECO:0000256" key="1">
    <source>
        <dbReference type="SAM" id="MobiDB-lite"/>
    </source>
</evidence>
<protein>
    <submittedName>
        <fullName evidence="2">Uncharacterized protein</fullName>
    </submittedName>
</protein>
<reference evidence="2 3" key="1">
    <citation type="journal article" date="2015" name="BMC Genomics">
        <title>Gene expression during zombie ant biting behavior reflects the complexity underlying fungal parasitic behavioral manipulation.</title>
        <authorList>
            <person name="de Bekker C."/>
            <person name="Ohm R.A."/>
            <person name="Loreto R.G."/>
            <person name="Sebastian A."/>
            <person name="Albert I."/>
            <person name="Merrow M."/>
            <person name="Brachmann A."/>
            <person name="Hughes D.P."/>
        </authorList>
    </citation>
    <scope>NUCLEOTIDE SEQUENCE [LARGE SCALE GENOMIC DNA]</scope>
    <source>
        <strain evidence="2 3">SC16a</strain>
    </source>
</reference>
<name>A0A2A9P3Q1_OPHUN</name>
<sequence length="444" mass="50916">MSVQRAFGTVLLVISTMLARGVYGIRIRQQIGSLQASRLAQVSPLGMFMVEKLQEELGDQLSPLPYADVALDETILPCAYERRVLSAEHNDIQVNITSRIDFEFAPASEPATIDIINSTARVDTRSSTWTTDSFQYRGKSNASLANFGHGTWSGFISGIDSEDFTDVRGRIGEKREERDVTIDVATTYICPAKTLCRVETWTYTASIRGISTLVPIVDAQCYEAWARKNYVGFPLDYGKDNVDFKAGGDWTYVYYAFRRLLRFNSQIMHNNLSIPSVHEQVPQWSKFGAPYYTISKFEGVKAIEAKKKGLSPKQETTQASSDYFQVLPTYFEDDVWWADEEKYEINFSKRVRDVIRIPTLHYDGNPIRTQVMLEIPIPQFKPRPARKDRKSDKVKREAKSAADDELSREDFRRRGIKVKLLWTDACKQMSRKEDRYDCGWERSR</sequence>